<name>A0A835YQX9_9STRA</name>
<gene>
    <name evidence="1" type="ORF">JKP88DRAFT_215478</name>
</gene>
<organism evidence="1 2">
    <name type="scientific">Tribonema minus</name>
    <dbReference type="NCBI Taxonomy" id="303371"/>
    <lineage>
        <taxon>Eukaryota</taxon>
        <taxon>Sar</taxon>
        <taxon>Stramenopiles</taxon>
        <taxon>Ochrophyta</taxon>
        <taxon>PX clade</taxon>
        <taxon>Xanthophyceae</taxon>
        <taxon>Tribonematales</taxon>
        <taxon>Tribonemataceae</taxon>
        <taxon>Tribonema</taxon>
    </lineage>
</organism>
<reference evidence="1" key="1">
    <citation type="submission" date="2021-02" db="EMBL/GenBank/DDBJ databases">
        <title>First Annotated Genome of the Yellow-green Alga Tribonema minus.</title>
        <authorList>
            <person name="Mahan K.M."/>
        </authorList>
    </citation>
    <scope>NUCLEOTIDE SEQUENCE</scope>
    <source>
        <strain evidence="1">UTEX B ZZ1240</strain>
    </source>
</reference>
<evidence type="ECO:0000313" key="1">
    <source>
        <dbReference type="EMBL" id="KAG5179775.1"/>
    </source>
</evidence>
<dbReference type="EMBL" id="JAFCMP010000445">
    <property type="protein sequence ID" value="KAG5179775.1"/>
    <property type="molecule type" value="Genomic_DNA"/>
</dbReference>
<accession>A0A835YQX9</accession>
<dbReference type="Proteomes" id="UP000664859">
    <property type="component" value="Unassembled WGS sequence"/>
</dbReference>
<comment type="caution">
    <text evidence="1">The sequence shown here is derived from an EMBL/GenBank/DDBJ whole genome shotgun (WGS) entry which is preliminary data.</text>
</comment>
<keyword evidence="2" id="KW-1185">Reference proteome</keyword>
<sequence length="230" mass="25703">MPATLSAVDLHTSTFDMPVSWPSGVTKLDITCGSAPVTFPPRLTHFSSDSGYIGQAAFPDTILYMELNDMDTFSCGHDDFGNEEFPFHFPPVLPMQLRELRIKQMGLGEIINIPALPPKLELLHIDCRVTPTWLVSPTHLPKDLRVCILEMPDLGFILEELPSKLKELSFRADCGFDQPLPALPQTLRKLRLGRSFTHPLTLPAGIEEVVLPLALAHRVKFPRGVKVEWV</sequence>
<dbReference type="InterPro" id="IPR032675">
    <property type="entry name" value="LRR_dom_sf"/>
</dbReference>
<evidence type="ECO:0000313" key="2">
    <source>
        <dbReference type="Proteomes" id="UP000664859"/>
    </source>
</evidence>
<dbReference type="Gene3D" id="3.80.10.10">
    <property type="entry name" value="Ribonuclease Inhibitor"/>
    <property type="match status" value="1"/>
</dbReference>
<proteinExistence type="predicted"/>
<dbReference type="AlphaFoldDB" id="A0A835YQX9"/>
<protein>
    <submittedName>
        <fullName evidence="1">Uncharacterized protein</fullName>
    </submittedName>
</protein>